<dbReference type="AlphaFoldDB" id="A0A318KLZ2"/>
<organism evidence="1 2">
    <name type="scientific">Rivihabitans pingtungensis</name>
    <dbReference type="NCBI Taxonomy" id="1054498"/>
    <lineage>
        <taxon>Bacteria</taxon>
        <taxon>Pseudomonadati</taxon>
        <taxon>Pseudomonadota</taxon>
        <taxon>Betaproteobacteria</taxon>
        <taxon>Neisseriales</taxon>
        <taxon>Aquaspirillaceae</taxon>
        <taxon>Rivihabitans</taxon>
    </lineage>
</organism>
<dbReference type="EMBL" id="QJKI01000017">
    <property type="protein sequence ID" value="PXX77452.1"/>
    <property type="molecule type" value="Genomic_DNA"/>
</dbReference>
<accession>A0A318KLZ2</accession>
<evidence type="ECO:0000313" key="1">
    <source>
        <dbReference type="EMBL" id="PXX77452.1"/>
    </source>
</evidence>
<evidence type="ECO:0000313" key="2">
    <source>
        <dbReference type="Proteomes" id="UP000247555"/>
    </source>
</evidence>
<comment type="caution">
    <text evidence="1">The sequence shown here is derived from an EMBL/GenBank/DDBJ whole genome shotgun (WGS) entry which is preliminary data.</text>
</comment>
<gene>
    <name evidence="1" type="ORF">DFR34_11757</name>
</gene>
<proteinExistence type="predicted"/>
<dbReference type="RefSeq" id="WP_110391411.1">
    <property type="nucleotide sequence ID" value="NZ_QJKI01000017.1"/>
</dbReference>
<keyword evidence="2" id="KW-1185">Reference proteome</keyword>
<reference evidence="1 2" key="1">
    <citation type="submission" date="2018-05" db="EMBL/GenBank/DDBJ databases">
        <title>Genomic Encyclopedia of Type Strains, Phase IV (KMG-IV): sequencing the most valuable type-strain genomes for metagenomic binning, comparative biology and taxonomic classification.</title>
        <authorList>
            <person name="Goeker M."/>
        </authorList>
    </citation>
    <scope>NUCLEOTIDE SEQUENCE [LARGE SCALE GENOMIC DNA]</scope>
    <source>
        <strain evidence="1 2">DSM 29661</strain>
    </source>
</reference>
<dbReference type="Proteomes" id="UP000247555">
    <property type="component" value="Unassembled WGS sequence"/>
</dbReference>
<protein>
    <submittedName>
        <fullName evidence="1">Uncharacterized protein</fullName>
    </submittedName>
</protein>
<sequence length="130" mass="13556">MLDIAALATSAVAALTPLLSQALEQGAAAAGESAVNHVLDLFKTRVLPSGAEQALEDLRAAPQDEDNQADLRKQLKKALADNPALADELAAWLKQAQQVQAQWGATQNATVTGNGNQVFQIAGSGNSIQR</sequence>
<name>A0A318KLZ2_9NEIS</name>
<dbReference type="OrthoDB" id="9929755at2"/>